<keyword evidence="6 8" id="KW-1133">Transmembrane helix</keyword>
<evidence type="ECO:0000313" key="9">
    <source>
        <dbReference type="EMBL" id="WNY25916.1"/>
    </source>
</evidence>
<dbReference type="GeneID" id="89230576"/>
<dbReference type="InterPro" id="IPR002549">
    <property type="entry name" value="AI-2E-like"/>
</dbReference>
<reference evidence="9 10" key="1">
    <citation type="submission" date="2023-07" db="EMBL/GenBank/DDBJ databases">
        <title>Closed genoem sequence of Methanosarcinaceae archaeon Ac7.</title>
        <authorList>
            <person name="Poehlein A."/>
            <person name="Protasov E."/>
            <person name="Platt K."/>
            <person name="Reeh H."/>
            <person name="Daniel R."/>
            <person name="Brune A."/>
        </authorList>
    </citation>
    <scope>NUCLEOTIDE SEQUENCE [LARGE SCALE GENOMIC DNA]</scope>
    <source>
        <strain evidence="9 10">Ac7</strain>
    </source>
</reference>
<keyword evidence="10" id="KW-1185">Reference proteome</keyword>
<keyword evidence="3" id="KW-0813">Transport</keyword>
<dbReference type="AlphaFoldDB" id="A0AA96V502"/>
<comment type="subcellular location">
    <subcellularLocation>
        <location evidence="1">Cell membrane</location>
        <topology evidence="1">Multi-pass membrane protein</topology>
    </subcellularLocation>
</comment>
<evidence type="ECO:0000256" key="5">
    <source>
        <dbReference type="ARBA" id="ARBA00022692"/>
    </source>
</evidence>
<dbReference type="GO" id="GO:0005886">
    <property type="term" value="C:plasma membrane"/>
    <property type="evidence" value="ECO:0007669"/>
    <property type="project" value="UniProtKB-SubCell"/>
</dbReference>
<evidence type="ECO:0000256" key="7">
    <source>
        <dbReference type="ARBA" id="ARBA00023136"/>
    </source>
</evidence>
<evidence type="ECO:0008006" key="11">
    <source>
        <dbReference type="Google" id="ProtNLM"/>
    </source>
</evidence>
<feature type="transmembrane region" description="Helical" evidence="8">
    <location>
        <begin position="214"/>
        <end position="239"/>
    </location>
</feature>
<dbReference type="RefSeq" id="WP_338102258.1">
    <property type="nucleotide sequence ID" value="NZ_CP131060.1"/>
</dbReference>
<sequence length="359" mass="40115">MPISMNKNVWISITIIFIILCIGLFTLFYFQDIFVLLLLGLCIIAVIDKCTKFYNKHTTKLTRTQRRIGAVFVILTLIAVTVIFVYTQMASFSSLFEDMSNIQSMIEEGTQIVLALFSALPESITTSIENAVMSLTNSIFASLVQGLSKAFYYIFGMILLYPIMFRLYFKDRGRIKNMILGMVPMKFNESFKNASSAILTQTNKFFVAKVMESIALAVITSVGFFLLGIPGWLFLGILFGLLNNIPYIGPWISTIPPLLIGLAISWQTAILVLVVSLIAQAVDNYYLVPYMISDKVSVSPFTTVILVLVFAQVFGALGMILSIPFYIVFKIILVESYKQLVQMFPDDSSKTAAVKPAPE</sequence>
<feature type="transmembrane region" description="Helical" evidence="8">
    <location>
        <begin position="271"/>
        <end position="292"/>
    </location>
</feature>
<evidence type="ECO:0000256" key="4">
    <source>
        <dbReference type="ARBA" id="ARBA00022475"/>
    </source>
</evidence>
<keyword evidence="7 8" id="KW-0472">Membrane</keyword>
<organism evidence="9 10">
    <name type="scientific">Methanolapillus millepedarum</name>
    <dbReference type="NCBI Taxonomy" id="3028296"/>
    <lineage>
        <taxon>Archaea</taxon>
        <taxon>Methanobacteriati</taxon>
        <taxon>Methanobacteriota</taxon>
        <taxon>Stenosarchaea group</taxon>
        <taxon>Methanomicrobia</taxon>
        <taxon>Methanosarcinales</taxon>
        <taxon>Methanosarcinaceae</taxon>
        <taxon>Methanolapillus</taxon>
    </lineage>
</organism>
<dbReference type="PANTHER" id="PTHR21716">
    <property type="entry name" value="TRANSMEMBRANE PROTEIN"/>
    <property type="match status" value="1"/>
</dbReference>
<name>A0AA96V502_9EURY</name>
<feature type="transmembrane region" description="Helical" evidence="8">
    <location>
        <begin position="33"/>
        <end position="50"/>
    </location>
</feature>
<feature type="transmembrane region" description="Helical" evidence="8">
    <location>
        <begin position="150"/>
        <end position="169"/>
    </location>
</feature>
<gene>
    <name evidence="9" type="ORF">MsAc7_14810</name>
</gene>
<keyword evidence="4" id="KW-1003">Cell membrane</keyword>
<evidence type="ECO:0000256" key="6">
    <source>
        <dbReference type="ARBA" id="ARBA00022989"/>
    </source>
</evidence>
<evidence type="ECO:0000256" key="8">
    <source>
        <dbReference type="SAM" id="Phobius"/>
    </source>
</evidence>
<feature type="transmembrane region" description="Helical" evidence="8">
    <location>
        <begin position="245"/>
        <end position="264"/>
    </location>
</feature>
<comment type="similarity">
    <text evidence="2">Belongs to the autoinducer-2 exporter (AI-2E) (TC 2.A.86) family.</text>
</comment>
<dbReference type="Pfam" id="PF01594">
    <property type="entry name" value="AI-2E_transport"/>
    <property type="match status" value="1"/>
</dbReference>
<evidence type="ECO:0000256" key="1">
    <source>
        <dbReference type="ARBA" id="ARBA00004651"/>
    </source>
</evidence>
<keyword evidence="5 8" id="KW-0812">Transmembrane</keyword>
<accession>A0AA96V502</accession>
<evidence type="ECO:0000256" key="2">
    <source>
        <dbReference type="ARBA" id="ARBA00009773"/>
    </source>
</evidence>
<feature type="transmembrane region" description="Helical" evidence="8">
    <location>
        <begin position="70"/>
        <end position="89"/>
    </location>
</feature>
<dbReference type="Proteomes" id="UP001303587">
    <property type="component" value="Chromosome"/>
</dbReference>
<feature type="transmembrane region" description="Helical" evidence="8">
    <location>
        <begin position="9"/>
        <end position="27"/>
    </location>
</feature>
<dbReference type="EMBL" id="CP131060">
    <property type="protein sequence ID" value="WNY25916.1"/>
    <property type="molecule type" value="Genomic_DNA"/>
</dbReference>
<feature type="transmembrane region" description="Helical" evidence="8">
    <location>
        <begin position="304"/>
        <end position="329"/>
    </location>
</feature>
<evidence type="ECO:0000313" key="10">
    <source>
        <dbReference type="Proteomes" id="UP001303587"/>
    </source>
</evidence>
<evidence type="ECO:0000256" key="3">
    <source>
        <dbReference type="ARBA" id="ARBA00022448"/>
    </source>
</evidence>
<dbReference type="PANTHER" id="PTHR21716:SF53">
    <property type="entry name" value="PERMEASE PERM-RELATED"/>
    <property type="match status" value="1"/>
</dbReference>
<proteinExistence type="inferred from homology"/>
<protein>
    <recommendedName>
        <fullName evidence="11">AI-2E family transporter</fullName>
    </recommendedName>
</protein>